<dbReference type="PIRSF" id="PIRSF018266">
    <property type="entry name" value="FecR"/>
    <property type="match status" value="1"/>
</dbReference>
<dbReference type="Pfam" id="PF16344">
    <property type="entry name" value="FecR_C"/>
    <property type="match status" value="1"/>
</dbReference>
<protein>
    <submittedName>
        <fullName evidence="4">Anti-sigma factor</fullName>
    </submittedName>
</protein>
<dbReference type="Gene3D" id="3.55.50.30">
    <property type="match status" value="1"/>
</dbReference>
<accession>A0A3B0U0X4</accession>
<reference evidence="4" key="1">
    <citation type="submission" date="2018-06" db="EMBL/GenBank/DDBJ databases">
        <authorList>
            <person name="Zhirakovskaya E."/>
        </authorList>
    </citation>
    <scope>NUCLEOTIDE SEQUENCE</scope>
</reference>
<dbReference type="AlphaFoldDB" id="A0A3B0U0X4"/>
<sequence length="289" mass="32426">MNTEKQHKNLSQVDAESRAFFSKGEISWEKSKADIWGGLEKKLHEKPSAKVVPLIRRSSVWYVAASIALLISVGGFLAFYSVTKNCPDGQHYTTTLPDGSFVELNAGSFLKYYPNRWLFSREVFFEGEGFFKIVKGKKFEVVSKSAKTVVLGTSFNIYSRDGRYSVTCLTGKVKVVSANNSTVQLSPRGHADVNANGEITVVENYQPDRAISWRNSQFIFTGAPLSEVVSEIGRQYGVSIRLKKNFNLNYTGNFNKETNVEKVLDLVCKPLAISFVKKSDKEYIIIQNN</sequence>
<gene>
    <name evidence="4" type="ORF">MNBD_BACTEROID01-1773</name>
</gene>
<dbReference type="InterPro" id="IPR012373">
    <property type="entry name" value="Ferrdict_sens_TM"/>
</dbReference>
<dbReference type="PANTHER" id="PTHR30273:SF2">
    <property type="entry name" value="PROTEIN FECR"/>
    <property type="match status" value="1"/>
</dbReference>
<dbReference type="InterPro" id="IPR032508">
    <property type="entry name" value="FecR_C"/>
</dbReference>
<dbReference type="Gene3D" id="2.60.120.1440">
    <property type="match status" value="1"/>
</dbReference>
<dbReference type="Pfam" id="PF04773">
    <property type="entry name" value="FecR"/>
    <property type="match status" value="1"/>
</dbReference>
<keyword evidence="1" id="KW-1133">Transmembrane helix</keyword>
<feature type="domain" description="FecR protein" evidence="2">
    <location>
        <begin position="88"/>
        <end position="174"/>
    </location>
</feature>
<evidence type="ECO:0000259" key="2">
    <source>
        <dbReference type="Pfam" id="PF04773"/>
    </source>
</evidence>
<evidence type="ECO:0000256" key="1">
    <source>
        <dbReference type="SAM" id="Phobius"/>
    </source>
</evidence>
<dbReference type="InterPro" id="IPR006860">
    <property type="entry name" value="FecR"/>
</dbReference>
<feature type="domain" description="Protein FecR C-terminal" evidence="3">
    <location>
        <begin position="217"/>
        <end position="285"/>
    </location>
</feature>
<name>A0A3B0U0X4_9ZZZZ</name>
<dbReference type="EMBL" id="UOEP01000018">
    <property type="protein sequence ID" value="VAW13036.1"/>
    <property type="molecule type" value="Genomic_DNA"/>
</dbReference>
<feature type="transmembrane region" description="Helical" evidence="1">
    <location>
        <begin position="60"/>
        <end position="80"/>
    </location>
</feature>
<keyword evidence="1" id="KW-0472">Membrane</keyword>
<evidence type="ECO:0000313" key="4">
    <source>
        <dbReference type="EMBL" id="VAW13036.1"/>
    </source>
</evidence>
<proteinExistence type="predicted"/>
<dbReference type="PANTHER" id="PTHR30273">
    <property type="entry name" value="PERIPLASMIC SIGNAL SENSOR AND SIGMA FACTOR ACTIVATOR FECR-RELATED"/>
    <property type="match status" value="1"/>
</dbReference>
<dbReference type="GO" id="GO:0016989">
    <property type="term" value="F:sigma factor antagonist activity"/>
    <property type="evidence" value="ECO:0007669"/>
    <property type="project" value="TreeGrafter"/>
</dbReference>
<organism evidence="4">
    <name type="scientific">hydrothermal vent metagenome</name>
    <dbReference type="NCBI Taxonomy" id="652676"/>
    <lineage>
        <taxon>unclassified sequences</taxon>
        <taxon>metagenomes</taxon>
        <taxon>ecological metagenomes</taxon>
    </lineage>
</organism>
<evidence type="ECO:0000259" key="3">
    <source>
        <dbReference type="Pfam" id="PF16344"/>
    </source>
</evidence>
<keyword evidence="1" id="KW-0812">Transmembrane</keyword>